<protein>
    <submittedName>
        <fullName evidence="2">Uncharacterized protein</fullName>
    </submittedName>
</protein>
<dbReference type="Proteomes" id="UP000796761">
    <property type="component" value="Unassembled WGS sequence"/>
</dbReference>
<sequence length="104" mass="11419">QKFKWTILQSFCGYLSGDGSSTATVYGWKVSVLSKAEAFEEGAVCWALWPLSSHTQQWEHSKHDKRWPPGAGLDASSLSQDNNGALDDTQLIGQAEEDSIMPTT</sequence>
<feature type="non-terminal residue" evidence="2">
    <location>
        <position position="1"/>
    </location>
</feature>
<reference evidence="2" key="1">
    <citation type="submission" date="2019-04" db="EMBL/GenBank/DDBJ databases">
        <title>Genome assembly of Zosterops borbonicus 15179.</title>
        <authorList>
            <person name="Leroy T."/>
            <person name="Anselmetti Y."/>
            <person name="Tilak M.-K."/>
            <person name="Nabholz B."/>
        </authorList>
    </citation>
    <scope>NUCLEOTIDE SEQUENCE</scope>
    <source>
        <strain evidence="2">HGM_15179</strain>
        <tissue evidence="2">Muscle</tissue>
    </source>
</reference>
<accession>A0A8K1GR36</accession>
<feature type="compositionally biased region" description="Acidic residues" evidence="1">
    <location>
        <begin position="95"/>
        <end position="104"/>
    </location>
</feature>
<evidence type="ECO:0000313" key="2">
    <source>
        <dbReference type="EMBL" id="TRZ23691.1"/>
    </source>
</evidence>
<name>A0A8K1GR36_9PASS</name>
<gene>
    <name evidence="2" type="ORF">HGM15179_003398</name>
</gene>
<evidence type="ECO:0000256" key="1">
    <source>
        <dbReference type="SAM" id="MobiDB-lite"/>
    </source>
</evidence>
<dbReference type="AlphaFoldDB" id="A0A8K1GR36"/>
<proteinExistence type="predicted"/>
<feature type="region of interest" description="Disordered" evidence="1">
    <location>
        <begin position="59"/>
        <end position="104"/>
    </location>
</feature>
<dbReference type="EMBL" id="SWJQ01000067">
    <property type="protein sequence ID" value="TRZ23691.1"/>
    <property type="molecule type" value="Genomic_DNA"/>
</dbReference>
<evidence type="ECO:0000313" key="3">
    <source>
        <dbReference type="Proteomes" id="UP000796761"/>
    </source>
</evidence>
<comment type="caution">
    <text evidence="2">The sequence shown here is derived from an EMBL/GenBank/DDBJ whole genome shotgun (WGS) entry which is preliminary data.</text>
</comment>
<keyword evidence="3" id="KW-1185">Reference proteome</keyword>
<organism evidence="2 3">
    <name type="scientific">Zosterops borbonicus</name>
    <dbReference type="NCBI Taxonomy" id="364589"/>
    <lineage>
        <taxon>Eukaryota</taxon>
        <taxon>Metazoa</taxon>
        <taxon>Chordata</taxon>
        <taxon>Craniata</taxon>
        <taxon>Vertebrata</taxon>
        <taxon>Euteleostomi</taxon>
        <taxon>Archelosauria</taxon>
        <taxon>Archosauria</taxon>
        <taxon>Dinosauria</taxon>
        <taxon>Saurischia</taxon>
        <taxon>Theropoda</taxon>
        <taxon>Coelurosauria</taxon>
        <taxon>Aves</taxon>
        <taxon>Neognathae</taxon>
        <taxon>Neoaves</taxon>
        <taxon>Telluraves</taxon>
        <taxon>Australaves</taxon>
        <taxon>Passeriformes</taxon>
        <taxon>Sylvioidea</taxon>
        <taxon>Zosteropidae</taxon>
        <taxon>Zosterops</taxon>
    </lineage>
</organism>